<dbReference type="Pfam" id="PF00098">
    <property type="entry name" value="zf-CCHC"/>
    <property type="match status" value="1"/>
</dbReference>
<dbReference type="AlphaFoldDB" id="A0A9P6H0A5"/>
<dbReference type="InterPro" id="IPR001878">
    <property type="entry name" value="Znf_CCHC"/>
</dbReference>
<name>A0A9P6H0A5_9MICR</name>
<dbReference type="GO" id="GO:0008270">
    <property type="term" value="F:zinc ion binding"/>
    <property type="evidence" value="ECO:0007669"/>
    <property type="project" value="InterPro"/>
</dbReference>
<evidence type="ECO:0000259" key="2">
    <source>
        <dbReference type="Pfam" id="PF00098"/>
    </source>
</evidence>
<accession>A0A9P6H0A5</accession>
<keyword evidence="1" id="KW-0812">Transmembrane</keyword>
<dbReference type="Gene3D" id="4.10.60.10">
    <property type="entry name" value="Zinc finger, CCHC-type"/>
    <property type="match status" value="1"/>
</dbReference>
<evidence type="ECO:0000313" key="4">
    <source>
        <dbReference type="Proteomes" id="UP000740883"/>
    </source>
</evidence>
<dbReference type="EMBL" id="SBJO01000052">
    <property type="protein sequence ID" value="KAF9763841.1"/>
    <property type="molecule type" value="Genomic_DNA"/>
</dbReference>
<dbReference type="InterPro" id="IPR036875">
    <property type="entry name" value="Znf_CCHC_sf"/>
</dbReference>
<dbReference type="SUPFAM" id="SSF57756">
    <property type="entry name" value="Retrovirus zinc finger-like domains"/>
    <property type="match status" value="1"/>
</dbReference>
<protein>
    <recommendedName>
        <fullName evidence="2">CCHC-type domain-containing protein</fullName>
    </recommendedName>
</protein>
<feature type="domain" description="CCHC-type" evidence="2">
    <location>
        <begin position="82"/>
        <end position="97"/>
    </location>
</feature>
<organism evidence="3 4">
    <name type="scientific">Nosema granulosis</name>
    <dbReference type="NCBI Taxonomy" id="83296"/>
    <lineage>
        <taxon>Eukaryota</taxon>
        <taxon>Fungi</taxon>
        <taxon>Fungi incertae sedis</taxon>
        <taxon>Microsporidia</taxon>
        <taxon>Nosematidae</taxon>
        <taxon>Nosema</taxon>
    </lineage>
</organism>
<keyword evidence="1" id="KW-0472">Membrane</keyword>
<dbReference type="GO" id="GO:0003676">
    <property type="term" value="F:nucleic acid binding"/>
    <property type="evidence" value="ECO:0007669"/>
    <property type="project" value="InterPro"/>
</dbReference>
<gene>
    <name evidence="3" type="ORF">NGRA_1019</name>
</gene>
<keyword evidence="1" id="KW-1133">Transmembrane helix</keyword>
<evidence type="ECO:0000313" key="3">
    <source>
        <dbReference type="EMBL" id="KAF9763841.1"/>
    </source>
</evidence>
<sequence>MKSLAVKAGLPEIMLVTFVLNGLAYDIGGFLLMNVTGELSCSYIYNACEGLNCSNRVSINTTRPKIRDMANTEVCKVRNKVVCFYCKIRGHVIRDCRRKKEARKETHIGKRGADHMWERDVLETYACHHRREEG</sequence>
<proteinExistence type="predicted"/>
<comment type="caution">
    <text evidence="3">The sequence shown here is derived from an EMBL/GenBank/DDBJ whole genome shotgun (WGS) entry which is preliminary data.</text>
</comment>
<evidence type="ECO:0000256" key="1">
    <source>
        <dbReference type="SAM" id="Phobius"/>
    </source>
</evidence>
<keyword evidence="4" id="KW-1185">Reference proteome</keyword>
<feature type="transmembrane region" description="Helical" evidence="1">
    <location>
        <begin position="12"/>
        <end position="33"/>
    </location>
</feature>
<reference evidence="3 4" key="1">
    <citation type="journal article" date="2020" name="Genome Biol. Evol.">
        <title>Comparative genomics of strictly vertically transmitted, feminizing microsporidia endosymbionts of amphipod crustaceans.</title>
        <authorList>
            <person name="Cormier A."/>
            <person name="Chebbi M.A."/>
            <person name="Giraud I."/>
            <person name="Wattier R."/>
            <person name="Teixeira M."/>
            <person name="Gilbert C."/>
            <person name="Rigaud T."/>
            <person name="Cordaux R."/>
        </authorList>
    </citation>
    <scope>NUCLEOTIDE SEQUENCE [LARGE SCALE GENOMIC DNA]</scope>
    <source>
        <strain evidence="3 4">Ou3-Ou53</strain>
    </source>
</reference>
<dbReference type="Proteomes" id="UP000740883">
    <property type="component" value="Unassembled WGS sequence"/>
</dbReference>